<keyword evidence="2" id="KW-1185">Reference proteome</keyword>
<sequence length="70" mass="8052">MEIVRRARPTKFPRESTSFRIWKTISPRFFVHFLLFPTKHVATLPSYSQFPPTSTKAIGCRSTPPGNMAQ</sequence>
<gene>
    <name evidence="1" type="ORF">MRB53_034736</name>
</gene>
<accession>A0ACC2K2P7</accession>
<name>A0ACC2K2P7_PERAE</name>
<comment type="caution">
    <text evidence="1">The sequence shown here is derived from an EMBL/GenBank/DDBJ whole genome shotgun (WGS) entry which is preliminary data.</text>
</comment>
<protein>
    <submittedName>
        <fullName evidence="1">Uncharacterized protein</fullName>
    </submittedName>
</protein>
<organism evidence="1 2">
    <name type="scientific">Persea americana</name>
    <name type="common">Avocado</name>
    <dbReference type="NCBI Taxonomy" id="3435"/>
    <lineage>
        <taxon>Eukaryota</taxon>
        <taxon>Viridiplantae</taxon>
        <taxon>Streptophyta</taxon>
        <taxon>Embryophyta</taxon>
        <taxon>Tracheophyta</taxon>
        <taxon>Spermatophyta</taxon>
        <taxon>Magnoliopsida</taxon>
        <taxon>Magnoliidae</taxon>
        <taxon>Laurales</taxon>
        <taxon>Lauraceae</taxon>
        <taxon>Persea</taxon>
    </lineage>
</organism>
<dbReference type="Proteomes" id="UP001234297">
    <property type="component" value="Chromosome 12"/>
</dbReference>
<reference evidence="1 2" key="1">
    <citation type="journal article" date="2022" name="Hortic Res">
        <title>A haplotype resolved chromosomal level avocado genome allows analysis of novel avocado genes.</title>
        <authorList>
            <person name="Nath O."/>
            <person name="Fletcher S.J."/>
            <person name="Hayward A."/>
            <person name="Shaw L.M."/>
            <person name="Masouleh A.K."/>
            <person name="Furtado A."/>
            <person name="Henry R.J."/>
            <person name="Mitter N."/>
        </authorList>
    </citation>
    <scope>NUCLEOTIDE SEQUENCE [LARGE SCALE GENOMIC DNA]</scope>
    <source>
        <strain evidence="2">cv. Hass</strain>
    </source>
</reference>
<dbReference type="EMBL" id="CM056820">
    <property type="protein sequence ID" value="KAJ8615364.1"/>
    <property type="molecule type" value="Genomic_DNA"/>
</dbReference>
<evidence type="ECO:0000313" key="2">
    <source>
        <dbReference type="Proteomes" id="UP001234297"/>
    </source>
</evidence>
<evidence type="ECO:0000313" key="1">
    <source>
        <dbReference type="EMBL" id="KAJ8615364.1"/>
    </source>
</evidence>
<proteinExistence type="predicted"/>